<evidence type="ECO:0000259" key="6">
    <source>
        <dbReference type="PROSITE" id="PS50928"/>
    </source>
</evidence>
<evidence type="ECO:0000313" key="8">
    <source>
        <dbReference type="Proteomes" id="UP000305881"/>
    </source>
</evidence>
<keyword evidence="4 5" id="KW-0472">Membrane</keyword>
<feature type="transmembrane region" description="Helical" evidence="5">
    <location>
        <begin position="32"/>
        <end position="53"/>
    </location>
</feature>
<feature type="transmembrane region" description="Helical" evidence="5">
    <location>
        <begin position="144"/>
        <end position="168"/>
    </location>
</feature>
<dbReference type="GO" id="GO:0055085">
    <property type="term" value="P:transmembrane transport"/>
    <property type="evidence" value="ECO:0007669"/>
    <property type="project" value="InterPro"/>
</dbReference>
<name>A0A4P9UM71_METBY</name>
<feature type="transmembrane region" description="Helical" evidence="5">
    <location>
        <begin position="97"/>
        <end position="123"/>
    </location>
</feature>
<dbReference type="Gene3D" id="1.10.3720.10">
    <property type="entry name" value="MetI-like"/>
    <property type="match status" value="1"/>
</dbReference>
<evidence type="ECO:0000256" key="2">
    <source>
        <dbReference type="ARBA" id="ARBA00022692"/>
    </source>
</evidence>
<feature type="transmembrane region" description="Helical" evidence="5">
    <location>
        <begin position="203"/>
        <end position="222"/>
    </location>
</feature>
<feature type="transmembrane region" description="Helical" evidence="5">
    <location>
        <begin position="65"/>
        <end position="85"/>
    </location>
</feature>
<organism evidence="7 8">
    <name type="scientific">Methylotuvimicrobium buryatense</name>
    <name type="common">Methylomicrobium buryatense</name>
    <dbReference type="NCBI Taxonomy" id="95641"/>
    <lineage>
        <taxon>Bacteria</taxon>
        <taxon>Pseudomonadati</taxon>
        <taxon>Pseudomonadota</taxon>
        <taxon>Gammaproteobacteria</taxon>
        <taxon>Methylococcales</taxon>
        <taxon>Methylococcaceae</taxon>
        <taxon>Methylotuvimicrobium</taxon>
    </lineage>
</organism>
<evidence type="ECO:0000256" key="3">
    <source>
        <dbReference type="ARBA" id="ARBA00022989"/>
    </source>
</evidence>
<accession>A0A4P9UM71</accession>
<comment type="subcellular location">
    <subcellularLocation>
        <location evidence="1 5">Cell membrane</location>
        <topology evidence="1 5">Multi-pass membrane protein</topology>
    </subcellularLocation>
</comment>
<proteinExistence type="inferred from homology"/>
<dbReference type="InterPro" id="IPR035906">
    <property type="entry name" value="MetI-like_sf"/>
</dbReference>
<reference evidence="8" key="1">
    <citation type="journal article" date="2019" name="J. Bacteriol.">
        <title>A Mutagenic Screen Identifies a TonB-Dependent Receptor Required for the Lanthanide Metal Switch in the Type I Methanotroph 'Methylotuvimicrobium buryatense' 5GB1C.</title>
        <authorList>
            <person name="Groom J.D."/>
            <person name="Ford S.M."/>
            <person name="Pesesky M.W."/>
            <person name="Lidstrom M.E."/>
        </authorList>
    </citation>
    <scope>NUCLEOTIDE SEQUENCE [LARGE SCALE GENOMIC DNA]</scope>
    <source>
        <strain evidence="8">5GB1C</strain>
    </source>
</reference>
<dbReference type="KEGG" id="mbur:EQU24_04030"/>
<dbReference type="EMBL" id="CP035467">
    <property type="protein sequence ID" value="QCW81513.1"/>
    <property type="molecule type" value="Genomic_DNA"/>
</dbReference>
<dbReference type="AlphaFoldDB" id="A0A4P9UM71"/>
<evidence type="ECO:0000313" key="7">
    <source>
        <dbReference type="EMBL" id="QCW81513.1"/>
    </source>
</evidence>
<gene>
    <name evidence="7" type="ORF">EQU24_04030</name>
</gene>
<dbReference type="InterPro" id="IPR000515">
    <property type="entry name" value="MetI-like"/>
</dbReference>
<dbReference type="SUPFAM" id="SSF161098">
    <property type="entry name" value="MetI-like"/>
    <property type="match status" value="1"/>
</dbReference>
<keyword evidence="2 5" id="KW-0812">Transmembrane</keyword>
<comment type="similarity">
    <text evidence="5">Belongs to the binding-protein-dependent transport system permease family.</text>
</comment>
<protein>
    <submittedName>
        <fullName evidence="7">ABC transporter permease subunit</fullName>
    </submittedName>
</protein>
<dbReference type="OrthoDB" id="9781724at2"/>
<dbReference type="PANTHER" id="PTHR43632">
    <property type="entry name" value="PERMEASE COMPONENT OF TUNGSTATE ABC TRANSPORTER"/>
    <property type="match status" value="1"/>
</dbReference>
<sequence>MSYFSEALAAAFRLIIQFDRDIFFIVWTSLKIAFVATVSAGIGAILLGILATVSDFHGKRILQHLLNTLSAMPTVMIGLILYGLLNRRGPFGDLELLYTQTAVIIGEACLIFPIIMNMTMVGVQSADRRLVNTLKMLGAGPIDQIFPIISELRFILLTAIITGFGRAIGEVGAAMMLGGNIQGSTRTITTAIALETGKGDFEMGLALGILLLSIAFCINLALQMLPAKPDT</sequence>
<evidence type="ECO:0000256" key="5">
    <source>
        <dbReference type="RuleBase" id="RU363032"/>
    </source>
</evidence>
<dbReference type="InterPro" id="IPR049783">
    <property type="entry name" value="ABC_perm_TupB-like"/>
</dbReference>
<dbReference type="CDD" id="cd06261">
    <property type="entry name" value="TM_PBP2"/>
    <property type="match status" value="1"/>
</dbReference>
<keyword evidence="3 5" id="KW-1133">Transmembrane helix</keyword>
<dbReference type="PANTHER" id="PTHR43632:SF1">
    <property type="entry name" value="PERMEASE COMPONENT OF TUNGSTATE ABC TRANSPORTER"/>
    <property type="match status" value="1"/>
</dbReference>
<dbReference type="NCBIfam" id="NF038017">
    <property type="entry name" value="ABC_perm1"/>
    <property type="match status" value="1"/>
</dbReference>
<feature type="domain" description="ABC transmembrane type-1" evidence="6">
    <location>
        <begin position="26"/>
        <end position="222"/>
    </location>
</feature>
<dbReference type="Proteomes" id="UP000305881">
    <property type="component" value="Chromosome"/>
</dbReference>
<keyword evidence="5" id="KW-0813">Transport</keyword>
<dbReference type="GO" id="GO:0005886">
    <property type="term" value="C:plasma membrane"/>
    <property type="evidence" value="ECO:0007669"/>
    <property type="project" value="UniProtKB-SubCell"/>
</dbReference>
<dbReference type="STRING" id="675511.GCA_000341735_02201"/>
<evidence type="ECO:0000256" key="4">
    <source>
        <dbReference type="ARBA" id="ARBA00023136"/>
    </source>
</evidence>
<dbReference type="Pfam" id="PF00528">
    <property type="entry name" value="BPD_transp_1"/>
    <property type="match status" value="1"/>
</dbReference>
<evidence type="ECO:0000256" key="1">
    <source>
        <dbReference type="ARBA" id="ARBA00004651"/>
    </source>
</evidence>
<keyword evidence="8" id="KW-1185">Reference proteome</keyword>
<dbReference type="PROSITE" id="PS50928">
    <property type="entry name" value="ABC_TM1"/>
    <property type="match status" value="1"/>
</dbReference>
<dbReference type="RefSeq" id="WP_017840732.1">
    <property type="nucleotide sequence ID" value="NZ_CP035467.1"/>
</dbReference>